<organism evidence="1">
    <name type="scientific">Arundo donax</name>
    <name type="common">Giant reed</name>
    <name type="synonym">Donax arundinaceus</name>
    <dbReference type="NCBI Taxonomy" id="35708"/>
    <lineage>
        <taxon>Eukaryota</taxon>
        <taxon>Viridiplantae</taxon>
        <taxon>Streptophyta</taxon>
        <taxon>Embryophyta</taxon>
        <taxon>Tracheophyta</taxon>
        <taxon>Spermatophyta</taxon>
        <taxon>Magnoliopsida</taxon>
        <taxon>Liliopsida</taxon>
        <taxon>Poales</taxon>
        <taxon>Poaceae</taxon>
        <taxon>PACMAD clade</taxon>
        <taxon>Arundinoideae</taxon>
        <taxon>Arundineae</taxon>
        <taxon>Arundo</taxon>
    </lineage>
</organism>
<reference evidence="1" key="2">
    <citation type="journal article" date="2015" name="Data Brief">
        <title>Shoot transcriptome of the giant reed, Arundo donax.</title>
        <authorList>
            <person name="Barrero R.A."/>
            <person name="Guerrero F.D."/>
            <person name="Moolhuijzen P."/>
            <person name="Goolsby J.A."/>
            <person name="Tidwell J."/>
            <person name="Bellgard S.E."/>
            <person name="Bellgard M.I."/>
        </authorList>
    </citation>
    <scope>NUCLEOTIDE SEQUENCE</scope>
    <source>
        <tissue evidence="1">Shoot tissue taken approximately 20 cm above the soil surface</tissue>
    </source>
</reference>
<evidence type="ECO:0000313" key="1">
    <source>
        <dbReference type="EMBL" id="JAE30620.1"/>
    </source>
</evidence>
<proteinExistence type="predicted"/>
<accession>A0A0A9H090</accession>
<dbReference type="EMBL" id="GBRH01167276">
    <property type="protein sequence ID" value="JAE30620.1"/>
    <property type="molecule type" value="Transcribed_RNA"/>
</dbReference>
<name>A0A0A9H090_ARUDO</name>
<protein>
    <submittedName>
        <fullName evidence="1">Uncharacterized protein</fullName>
    </submittedName>
</protein>
<sequence length="20" mass="2156">MRIFIVSIVGVSCLLCITST</sequence>
<reference evidence="1" key="1">
    <citation type="submission" date="2014-09" db="EMBL/GenBank/DDBJ databases">
        <authorList>
            <person name="Magalhaes I.L.F."/>
            <person name="Oliveira U."/>
            <person name="Santos F.R."/>
            <person name="Vidigal T.H.D.A."/>
            <person name="Brescovit A.D."/>
            <person name="Santos A.J."/>
        </authorList>
    </citation>
    <scope>NUCLEOTIDE SEQUENCE</scope>
    <source>
        <tissue evidence="1">Shoot tissue taken approximately 20 cm above the soil surface</tissue>
    </source>
</reference>
<dbReference type="AlphaFoldDB" id="A0A0A9H090"/>